<evidence type="ECO:0000256" key="5">
    <source>
        <dbReference type="ARBA" id="ARBA00022603"/>
    </source>
</evidence>
<sequence length="352" mass="36901">AIVSQGALAAAFAREPLPGHAHRMFDFRELQLQLPADSAHGLTVAARQAAVPQATSPLVGVSAELVAMPTAFPPDLEEPTAHAAGRPLALVAGSMQGGSPATVPQGIAAQAAAQPTDEPFEALPQGTEAEAVGPLPARAVHLGWSNLVDQLGASCGLRGQALEAMRSVDRGDFVCRSAYEDIPVSIGHRATISAPHMHARALKLLEKHLRPGSRALDVGCGSGYFSAVMAHLVGPSGIVVGIDYLEPLVELSRSNVGKSDAALLRGSKPRLMLEVGDGWKGRPEEGPFDAIHVGAAAAEIPHALLEQLKPGGRMVIPVGKESQVFMQVDRGVDGRFSYQNLLDVRYVPLVRV</sequence>
<keyword evidence="6" id="KW-0808">Transferase</keyword>
<evidence type="ECO:0000313" key="8">
    <source>
        <dbReference type="EMBL" id="CAK0852805.1"/>
    </source>
</evidence>
<evidence type="ECO:0000313" key="9">
    <source>
        <dbReference type="Proteomes" id="UP001189429"/>
    </source>
</evidence>
<dbReference type="Gene3D" id="3.40.50.150">
    <property type="entry name" value="Vaccinia Virus protein VP39"/>
    <property type="match status" value="1"/>
</dbReference>
<evidence type="ECO:0000256" key="7">
    <source>
        <dbReference type="ARBA" id="ARBA00022691"/>
    </source>
</evidence>
<keyword evidence="5" id="KW-0489">Methyltransferase</keyword>
<reference evidence="8" key="1">
    <citation type="submission" date="2023-10" db="EMBL/GenBank/DDBJ databases">
        <authorList>
            <person name="Chen Y."/>
            <person name="Shah S."/>
            <person name="Dougan E. K."/>
            <person name="Thang M."/>
            <person name="Chan C."/>
        </authorList>
    </citation>
    <scope>NUCLEOTIDE SEQUENCE [LARGE SCALE GENOMIC DNA]</scope>
</reference>
<evidence type="ECO:0000256" key="3">
    <source>
        <dbReference type="ARBA" id="ARBA00011890"/>
    </source>
</evidence>
<evidence type="ECO:0000256" key="2">
    <source>
        <dbReference type="ARBA" id="ARBA00005369"/>
    </source>
</evidence>
<keyword evidence="7" id="KW-0949">S-adenosyl-L-methionine</keyword>
<dbReference type="InterPro" id="IPR029063">
    <property type="entry name" value="SAM-dependent_MTases_sf"/>
</dbReference>
<dbReference type="Pfam" id="PF01135">
    <property type="entry name" value="PCMT"/>
    <property type="match status" value="1"/>
</dbReference>
<dbReference type="Proteomes" id="UP001189429">
    <property type="component" value="Unassembled WGS sequence"/>
</dbReference>
<dbReference type="PANTHER" id="PTHR11579:SF0">
    <property type="entry name" value="PROTEIN-L-ISOASPARTATE(D-ASPARTATE) O-METHYLTRANSFERASE"/>
    <property type="match status" value="1"/>
</dbReference>
<dbReference type="EMBL" id="CAUYUJ010015344">
    <property type="protein sequence ID" value="CAK0852805.1"/>
    <property type="molecule type" value="Genomic_DNA"/>
</dbReference>
<dbReference type="CDD" id="cd02440">
    <property type="entry name" value="AdoMet_MTases"/>
    <property type="match status" value="1"/>
</dbReference>
<dbReference type="EC" id="2.1.1.77" evidence="3"/>
<feature type="non-terminal residue" evidence="8">
    <location>
        <position position="1"/>
    </location>
</feature>
<gene>
    <name evidence="8" type="ORF">PCOR1329_LOCUS44471</name>
</gene>
<proteinExistence type="inferred from homology"/>
<comment type="similarity">
    <text evidence="2">Belongs to the methyltransferase superfamily. L-isoaspartyl/D-aspartyl protein methyltransferase family.</text>
</comment>
<name>A0ABN9U1W8_9DINO</name>
<dbReference type="SUPFAM" id="SSF53335">
    <property type="entry name" value="S-adenosyl-L-methionine-dependent methyltransferases"/>
    <property type="match status" value="1"/>
</dbReference>
<evidence type="ECO:0000256" key="6">
    <source>
        <dbReference type="ARBA" id="ARBA00022679"/>
    </source>
</evidence>
<dbReference type="PANTHER" id="PTHR11579">
    <property type="entry name" value="PROTEIN-L-ISOASPARTATE O-METHYLTRANSFERASE"/>
    <property type="match status" value="1"/>
</dbReference>
<organism evidence="8 9">
    <name type="scientific">Prorocentrum cordatum</name>
    <dbReference type="NCBI Taxonomy" id="2364126"/>
    <lineage>
        <taxon>Eukaryota</taxon>
        <taxon>Sar</taxon>
        <taxon>Alveolata</taxon>
        <taxon>Dinophyceae</taxon>
        <taxon>Prorocentrales</taxon>
        <taxon>Prorocentraceae</taxon>
        <taxon>Prorocentrum</taxon>
    </lineage>
</organism>
<evidence type="ECO:0000256" key="1">
    <source>
        <dbReference type="ARBA" id="ARBA00004496"/>
    </source>
</evidence>
<comment type="subcellular location">
    <subcellularLocation>
        <location evidence="1">Cytoplasm</location>
    </subcellularLocation>
</comment>
<keyword evidence="9" id="KW-1185">Reference proteome</keyword>
<dbReference type="InterPro" id="IPR000682">
    <property type="entry name" value="PCMT"/>
</dbReference>
<accession>A0ABN9U1W8</accession>
<keyword evidence="4" id="KW-0963">Cytoplasm</keyword>
<evidence type="ECO:0000256" key="4">
    <source>
        <dbReference type="ARBA" id="ARBA00022490"/>
    </source>
</evidence>
<protein>
    <recommendedName>
        <fullName evidence="3">protein-L-isoaspartate(D-aspartate) O-methyltransferase</fullName>
        <ecNumber evidence="3">2.1.1.77</ecNumber>
    </recommendedName>
</protein>
<comment type="caution">
    <text evidence="8">The sequence shown here is derived from an EMBL/GenBank/DDBJ whole genome shotgun (WGS) entry which is preliminary data.</text>
</comment>
<dbReference type="NCBIfam" id="TIGR00080">
    <property type="entry name" value="pimt"/>
    <property type="match status" value="1"/>
</dbReference>